<sequence>MAKQILTQLSTHTVHLGMGNDQFEVMVNNLSDRFATFALELSASGLARQTTPDWYRLTPDISAKIPAGDQVNFVVSILETPPIPGGFTGKMNLNVNVTCLELGEEDRQLVNLVVAGSGVLPSSLSVPKTEFQAVPGDLIEIPLQLFNPNRNTAHTRVTLKGLPKAWLTDGHERRLQVAPQGSAHGVFICQLPSTSEAKPYPFSIEVNQAEAPIVRQKGILTVLPTGWVEFVYELEQSEDSEPPLEKRVNAASNRYALVLNNKSNVHQSVAITLNRVDIPWHQKIWAMLRRRPPIPASTTSHLLQLTPAQVDLKVDDLAQMSLTLSPKSPWWGWQRRQQFQLRPQLHQTEIRPSTQTVELVANPKVPFWLQCLGFLSLSIMAIMAVYWPNGHRGSVNSVQFDGQANAVISGADDHTLYRWQVSPRLQDVAKLTDTNKSVRVVRYRPRNNDLLAAGLENGEIQLWDFLSQKSPKTLVFHKDDRVFDLQFSYDSQSLFSAHGSGLVLRWAMDDLSHLGQGTVPEQEQHFDFAIQAIASIDYTNQQHDQQSHWLAVGGRFNHLVLWNLETDQQHFLKYPAGEPNHYISSVDTADATSTRLAVADNQGRITLWNLDKCLHSVTACKVSDQWMDGHKGKPVNTVALSKNACYLASGGDDGRVMLWFLNTAGQVMEQKKIAHFSKPVNSVDILQQDKTLLVVSGSDNHRVKLHRTKANNKICP</sequence>
<feature type="repeat" description="WD" evidence="3">
    <location>
        <begin position="388"/>
        <end position="422"/>
    </location>
</feature>
<dbReference type="Gene3D" id="2.130.10.10">
    <property type="entry name" value="YVTN repeat-like/Quinoprotein amine dehydrogenase"/>
    <property type="match status" value="2"/>
</dbReference>
<evidence type="ECO:0000256" key="3">
    <source>
        <dbReference type="PROSITE-ProRule" id="PRU00221"/>
    </source>
</evidence>
<dbReference type="SMART" id="SM00320">
    <property type="entry name" value="WD40"/>
    <property type="match status" value="6"/>
</dbReference>
<dbReference type="PROSITE" id="PS50294">
    <property type="entry name" value="WD_REPEATS_REGION"/>
    <property type="match status" value="1"/>
</dbReference>
<feature type="repeat" description="WD" evidence="3">
    <location>
        <begin position="431"/>
        <end position="473"/>
    </location>
</feature>
<reference evidence="4 5" key="1">
    <citation type="journal article" date="2020" name="Microb. Ecol.">
        <title>Ecogenomics of the Marine Benthic Filamentous Cyanobacterium Adonisia.</title>
        <authorList>
            <person name="Walter J.M."/>
            <person name="Coutinho F.H."/>
            <person name="Leomil L."/>
            <person name="Hargreaves P.I."/>
            <person name="Campeao M.E."/>
            <person name="Vieira V.V."/>
            <person name="Silva B.S."/>
            <person name="Fistarol G.O."/>
            <person name="Salomon P.S."/>
            <person name="Sawabe T."/>
            <person name="Mino S."/>
            <person name="Hosokawa M."/>
            <person name="Miyashita H."/>
            <person name="Maruyama F."/>
            <person name="van Verk M.C."/>
            <person name="Dutilh B.E."/>
            <person name="Thompson C.C."/>
            <person name="Thompson F.L."/>
        </authorList>
    </citation>
    <scope>NUCLEOTIDE SEQUENCE [LARGE SCALE GENOMIC DNA]</scope>
    <source>
        <strain evidence="4 5">CCMR0081</strain>
    </source>
</reference>
<dbReference type="SUPFAM" id="SSF50978">
    <property type="entry name" value="WD40 repeat-like"/>
    <property type="match status" value="1"/>
</dbReference>
<dbReference type="Proteomes" id="UP000481033">
    <property type="component" value="Unassembled WGS sequence"/>
</dbReference>
<proteinExistence type="predicted"/>
<accession>A0A6M0RVQ1</accession>
<keyword evidence="2" id="KW-0677">Repeat</keyword>
<dbReference type="InterPro" id="IPR001680">
    <property type="entry name" value="WD40_rpt"/>
</dbReference>
<evidence type="ECO:0000256" key="2">
    <source>
        <dbReference type="ARBA" id="ARBA00022737"/>
    </source>
</evidence>
<keyword evidence="5" id="KW-1185">Reference proteome</keyword>
<dbReference type="PANTHER" id="PTHR22847:SF637">
    <property type="entry name" value="WD REPEAT DOMAIN 5B"/>
    <property type="match status" value="1"/>
</dbReference>
<evidence type="ECO:0000256" key="1">
    <source>
        <dbReference type="ARBA" id="ARBA00022574"/>
    </source>
</evidence>
<feature type="repeat" description="WD" evidence="3">
    <location>
        <begin position="635"/>
        <end position="669"/>
    </location>
</feature>
<comment type="caution">
    <text evidence="4">The sequence shown here is derived from an EMBL/GenBank/DDBJ whole genome shotgun (WGS) entry which is preliminary data.</text>
</comment>
<dbReference type="PANTHER" id="PTHR22847">
    <property type="entry name" value="WD40 REPEAT PROTEIN"/>
    <property type="match status" value="1"/>
</dbReference>
<dbReference type="AlphaFoldDB" id="A0A6M0RVQ1"/>
<dbReference type="Pfam" id="PF00400">
    <property type="entry name" value="WD40"/>
    <property type="match status" value="3"/>
</dbReference>
<dbReference type="PROSITE" id="PS50082">
    <property type="entry name" value="WD_REPEATS_2"/>
    <property type="match status" value="3"/>
</dbReference>
<protein>
    <submittedName>
        <fullName evidence="4">WD40 repeat domain-containing protein</fullName>
    </submittedName>
</protein>
<evidence type="ECO:0000313" key="4">
    <source>
        <dbReference type="EMBL" id="NEZ59792.1"/>
    </source>
</evidence>
<gene>
    <name evidence="4" type="ORF">DXZ20_29960</name>
</gene>
<keyword evidence="1 3" id="KW-0853">WD repeat</keyword>
<evidence type="ECO:0000313" key="5">
    <source>
        <dbReference type="Proteomes" id="UP000481033"/>
    </source>
</evidence>
<dbReference type="EMBL" id="QXHD01000004">
    <property type="protein sequence ID" value="NEZ59792.1"/>
    <property type="molecule type" value="Genomic_DNA"/>
</dbReference>
<dbReference type="RefSeq" id="WP_163702612.1">
    <property type="nucleotide sequence ID" value="NZ_QXHD01000004.1"/>
</dbReference>
<organism evidence="4 5">
    <name type="scientific">Adonisia turfae CCMR0081</name>
    <dbReference type="NCBI Taxonomy" id="2292702"/>
    <lineage>
        <taxon>Bacteria</taxon>
        <taxon>Bacillati</taxon>
        <taxon>Cyanobacteriota</taxon>
        <taxon>Adonisia</taxon>
        <taxon>Adonisia turfae</taxon>
    </lineage>
</organism>
<name>A0A6M0RVQ1_9CYAN</name>
<dbReference type="InterPro" id="IPR036322">
    <property type="entry name" value="WD40_repeat_dom_sf"/>
</dbReference>
<dbReference type="InterPro" id="IPR015943">
    <property type="entry name" value="WD40/YVTN_repeat-like_dom_sf"/>
</dbReference>